<proteinExistence type="predicted"/>
<feature type="region of interest" description="Disordered" evidence="1">
    <location>
        <begin position="1"/>
        <end position="25"/>
    </location>
</feature>
<comment type="caution">
    <text evidence="2">The sequence shown here is derived from an EMBL/GenBank/DDBJ whole genome shotgun (WGS) entry which is preliminary data.</text>
</comment>
<gene>
    <name evidence="2" type="ORF">KOW79_005929</name>
</gene>
<organism evidence="2 3">
    <name type="scientific">Hemibagrus wyckioides</name>
    <dbReference type="NCBI Taxonomy" id="337641"/>
    <lineage>
        <taxon>Eukaryota</taxon>
        <taxon>Metazoa</taxon>
        <taxon>Chordata</taxon>
        <taxon>Craniata</taxon>
        <taxon>Vertebrata</taxon>
        <taxon>Euteleostomi</taxon>
        <taxon>Actinopterygii</taxon>
        <taxon>Neopterygii</taxon>
        <taxon>Teleostei</taxon>
        <taxon>Ostariophysi</taxon>
        <taxon>Siluriformes</taxon>
        <taxon>Bagridae</taxon>
        <taxon>Hemibagrus</taxon>
    </lineage>
</organism>
<dbReference type="Proteomes" id="UP000824219">
    <property type="component" value="Linkage Group LG07"/>
</dbReference>
<evidence type="ECO:0000256" key="1">
    <source>
        <dbReference type="SAM" id="MobiDB-lite"/>
    </source>
</evidence>
<keyword evidence="3" id="KW-1185">Reference proteome</keyword>
<feature type="compositionally biased region" description="Basic and acidic residues" evidence="1">
    <location>
        <begin position="1"/>
        <end position="23"/>
    </location>
</feature>
<protein>
    <submittedName>
        <fullName evidence="2">Uncharacterized protein</fullName>
    </submittedName>
</protein>
<dbReference type="EMBL" id="JAHKSW010000007">
    <property type="protein sequence ID" value="KAG7329707.1"/>
    <property type="molecule type" value="Genomic_DNA"/>
</dbReference>
<evidence type="ECO:0000313" key="2">
    <source>
        <dbReference type="EMBL" id="KAG7329707.1"/>
    </source>
</evidence>
<reference evidence="2 3" key="1">
    <citation type="submission" date="2021-06" db="EMBL/GenBank/DDBJ databases">
        <title>Chromosome-level genome assembly of the red-tail catfish (Hemibagrus wyckioides).</title>
        <authorList>
            <person name="Shao F."/>
        </authorList>
    </citation>
    <scope>NUCLEOTIDE SEQUENCE [LARGE SCALE GENOMIC DNA]</scope>
    <source>
        <strain evidence="2">EC202008001</strain>
        <tissue evidence="2">Blood</tissue>
    </source>
</reference>
<dbReference type="AlphaFoldDB" id="A0A9D3SML7"/>
<sequence length="87" mass="9700">MRLAKDPSPKPDAGDVSQRKGEMGNECAVMIRSEEKRTVWSRQNRSRWAPAFCGISPGMESVFPLKYLLEVQRAALSNPSAETGFEN</sequence>
<evidence type="ECO:0000313" key="3">
    <source>
        <dbReference type="Proteomes" id="UP000824219"/>
    </source>
</evidence>
<accession>A0A9D3SML7</accession>
<name>A0A9D3SML7_9TELE</name>